<dbReference type="Proteomes" id="UP000030640">
    <property type="component" value="Unassembled WGS sequence"/>
</dbReference>
<gene>
    <name evidence="2" type="ORF">C922_01128</name>
</gene>
<dbReference type="Pfam" id="PF18731">
    <property type="entry name" value="HEPN_Swt1"/>
    <property type="match status" value="1"/>
</dbReference>
<dbReference type="InterPro" id="IPR041650">
    <property type="entry name" value="HEPN_Swt1"/>
</dbReference>
<dbReference type="RefSeq" id="XP_008814958.1">
    <property type="nucleotide sequence ID" value="XM_008816736.1"/>
</dbReference>
<evidence type="ECO:0000313" key="2">
    <source>
        <dbReference type="EMBL" id="EUD68728.1"/>
    </source>
</evidence>
<name>W7ABQ1_9APIC</name>
<sequence length="850" mass="98691">MENRECEIRILNGTSCTFYRYMHSVKHGVWLLNPPECLKMKGEEKCIAKFTKTMGNFYGILQYCVVVNNEDYILNARFDIPLLGDNTASAVLGMNIKNDKAQMLGKQNYFIVKHSFDNTYNSRFYITILETEEGKRFIEYHRKKLKKGLLRILNIRIMEEKEKLKYDRSVNNWARKNESGHNYHDSYNYTNEEDSVFRDRLIYSSYRNEDIMENLPLSFIVNIKNYEWKKRLRKAHKSLYILIINFTRQTLTLSDSKGSRSSILTEGNWVEFPNEKISPMRCTEFGCNSDGMFSSINGFCKYNFMNESCYLNIFWDINSVNSKIKCSIKNTTKYTIVKNVEIFNECTAVFHILEYYYYPPIKILECKALTNNIINQYGITKENVDANLSVIYQCSINVIRQFCQYLQNNASYENNSNEHFINPGDFRKMMMSDDVYGCDDDDLRSHGGGGSNFTNLTSVTSLTNFTNFGKPDNLGNLGSLGSVALSPLSNFSKMRSSLSLYSSAVEEMMHKSQHLDKAKITDDIINLKNNKRIYILDRSGSNGSGHVGGNASGKVSSNLSGRDNYLRNADLRESIMQDKGFDFLKKRNATSKSFYINRRYTFTNINITAARDFFCYIHGNNYSNNIPINSYLYISWNIGNIIYRNLYSSSENIIINAHSMLSSQNINDDVILKLRIDDNNRRIYPSKLIHSLLMNTQSSIYINNEYVLLDIILNIFHLLSTHLSPIIERILEAEYGNKWLVDSKIPKSNIWEKSKGKNELDIEGIIHIITTYWIDVFEKKIKNMEILDNLQKASIFWANQEIDQFDQEFVKKLIESSSLLLKVFGDYNTAKSIEKLYYNKYSIFNDICVE</sequence>
<organism evidence="2 3">
    <name type="scientific">Plasmodium inui San Antonio 1</name>
    <dbReference type="NCBI Taxonomy" id="1237626"/>
    <lineage>
        <taxon>Eukaryota</taxon>
        <taxon>Sar</taxon>
        <taxon>Alveolata</taxon>
        <taxon>Apicomplexa</taxon>
        <taxon>Aconoidasida</taxon>
        <taxon>Haemosporida</taxon>
        <taxon>Plasmodiidae</taxon>
        <taxon>Plasmodium</taxon>
        <taxon>Plasmodium (Plasmodium)</taxon>
    </lineage>
</organism>
<dbReference type="OrthoDB" id="365277at2759"/>
<reference evidence="2 3" key="1">
    <citation type="submission" date="2013-02" db="EMBL/GenBank/DDBJ databases">
        <title>The Genome Sequence of Plasmodium inui San Antonio 1.</title>
        <authorList>
            <consortium name="The Broad Institute Genome Sequencing Platform"/>
            <consortium name="The Broad Institute Genome Sequencing Center for Infectious Disease"/>
            <person name="Neafsey D."/>
            <person name="Cheeseman I."/>
            <person name="Volkman S."/>
            <person name="Adams J."/>
            <person name="Walker B."/>
            <person name="Young S.K."/>
            <person name="Zeng Q."/>
            <person name="Gargeya S."/>
            <person name="Fitzgerald M."/>
            <person name="Haas B."/>
            <person name="Abouelleil A."/>
            <person name="Alvarado L."/>
            <person name="Arachchi H.M."/>
            <person name="Berlin A.M."/>
            <person name="Chapman S.B."/>
            <person name="Dewar J."/>
            <person name="Goldberg J."/>
            <person name="Griggs A."/>
            <person name="Gujja S."/>
            <person name="Hansen M."/>
            <person name="Howarth C."/>
            <person name="Imamovic A."/>
            <person name="Larimer J."/>
            <person name="McCowan C."/>
            <person name="Murphy C."/>
            <person name="Neiman D."/>
            <person name="Pearson M."/>
            <person name="Priest M."/>
            <person name="Roberts A."/>
            <person name="Saif S."/>
            <person name="Shea T."/>
            <person name="Sisk P."/>
            <person name="Sykes S."/>
            <person name="Wortman J."/>
            <person name="Nusbaum C."/>
            <person name="Birren B."/>
        </authorList>
    </citation>
    <scope>NUCLEOTIDE SEQUENCE [LARGE SCALE GENOMIC DNA]</scope>
    <source>
        <strain evidence="2 3">San Antonio 1</strain>
    </source>
</reference>
<dbReference type="GeneID" id="20036402"/>
<dbReference type="EMBL" id="KI965462">
    <property type="protein sequence ID" value="EUD68728.1"/>
    <property type="molecule type" value="Genomic_DNA"/>
</dbReference>
<proteinExistence type="predicted"/>
<dbReference type="VEuPathDB" id="PlasmoDB:C922_01128"/>
<protein>
    <recommendedName>
        <fullName evidence="1">Swt1-like HEPN domain-containing protein</fullName>
    </recommendedName>
</protein>
<dbReference type="Gene3D" id="2.60.270.50">
    <property type="match status" value="2"/>
</dbReference>
<evidence type="ECO:0000259" key="1">
    <source>
        <dbReference type="Pfam" id="PF18731"/>
    </source>
</evidence>
<accession>W7ABQ1</accession>
<keyword evidence="3" id="KW-1185">Reference proteome</keyword>
<dbReference type="AlphaFoldDB" id="W7ABQ1"/>
<evidence type="ECO:0000313" key="3">
    <source>
        <dbReference type="Proteomes" id="UP000030640"/>
    </source>
</evidence>
<feature type="domain" description="Swt1-like HEPN" evidence="1">
    <location>
        <begin position="715"/>
        <end position="822"/>
    </location>
</feature>